<evidence type="ECO:0000313" key="3">
    <source>
        <dbReference type="Proteomes" id="UP000799779"/>
    </source>
</evidence>
<reference evidence="2" key="1">
    <citation type="journal article" date="2020" name="Stud. Mycol.">
        <title>101 Dothideomycetes genomes: a test case for predicting lifestyles and emergence of pathogens.</title>
        <authorList>
            <person name="Haridas S."/>
            <person name="Albert R."/>
            <person name="Binder M."/>
            <person name="Bloem J."/>
            <person name="Labutti K."/>
            <person name="Salamov A."/>
            <person name="Andreopoulos B."/>
            <person name="Baker S."/>
            <person name="Barry K."/>
            <person name="Bills G."/>
            <person name="Bluhm B."/>
            <person name="Cannon C."/>
            <person name="Castanera R."/>
            <person name="Culley D."/>
            <person name="Daum C."/>
            <person name="Ezra D."/>
            <person name="Gonzalez J."/>
            <person name="Henrissat B."/>
            <person name="Kuo A."/>
            <person name="Liang C."/>
            <person name="Lipzen A."/>
            <person name="Lutzoni F."/>
            <person name="Magnuson J."/>
            <person name="Mondo S."/>
            <person name="Nolan M."/>
            <person name="Ohm R."/>
            <person name="Pangilinan J."/>
            <person name="Park H.-J."/>
            <person name="Ramirez L."/>
            <person name="Alfaro M."/>
            <person name="Sun H."/>
            <person name="Tritt A."/>
            <person name="Yoshinaga Y."/>
            <person name="Zwiers L.-H."/>
            <person name="Turgeon B."/>
            <person name="Goodwin S."/>
            <person name="Spatafora J."/>
            <person name="Crous P."/>
            <person name="Grigoriev I."/>
        </authorList>
    </citation>
    <scope>NUCLEOTIDE SEQUENCE</scope>
    <source>
        <strain evidence="2">CBS 123094</strain>
    </source>
</reference>
<sequence length="338" mass="36303">MASSAFRAATKLGHPCRSAHRPGSLVPAPLSPTGAGRRAGRRALEAVVGTARSGGCPLCPLCALCPLCTPLCASGTPSGRRRAVAARGQLPPPPPPPQHWLLEPDSYYHSQLHRVAVGCRSRPSCPLDLHARSRRRHLRQHSILASCCRLPLSTFPAAWAPDQPGRPPLSTRPDDLHPAACPAEQREIRAPHLRWGTPQNHSDVISLTSGSAQLHACHLAWPAEGAPHTAMGVTSTTALPTSHLRSPHDNRAALSGCPSRPLSALGARVQWPRALLNLNQLRSAADAVPRGNYRSVGPVSSTRLNTRPHAQGLRRVRPSCVAQPYQRRQFPLVGRGRI</sequence>
<keyword evidence="3" id="KW-1185">Reference proteome</keyword>
<accession>A0A6A5WN10</accession>
<name>A0A6A5WN10_9PLEO</name>
<evidence type="ECO:0000313" key="2">
    <source>
        <dbReference type="EMBL" id="KAF2002274.1"/>
    </source>
</evidence>
<dbReference type="EMBL" id="ML977578">
    <property type="protein sequence ID" value="KAF2002274.1"/>
    <property type="molecule type" value="Genomic_DNA"/>
</dbReference>
<feature type="region of interest" description="Disordered" evidence="1">
    <location>
        <begin position="294"/>
        <end position="315"/>
    </location>
</feature>
<gene>
    <name evidence="2" type="ORF">P154DRAFT_533182</name>
</gene>
<feature type="region of interest" description="Disordered" evidence="1">
    <location>
        <begin position="15"/>
        <end position="37"/>
    </location>
</feature>
<dbReference type="AlphaFoldDB" id="A0A6A5WN10"/>
<evidence type="ECO:0000256" key="1">
    <source>
        <dbReference type="SAM" id="MobiDB-lite"/>
    </source>
</evidence>
<organism evidence="2 3">
    <name type="scientific">Amniculicola lignicola CBS 123094</name>
    <dbReference type="NCBI Taxonomy" id="1392246"/>
    <lineage>
        <taxon>Eukaryota</taxon>
        <taxon>Fungi</taxon>
        <taxon>Dikarya</taxon>
        <taxon>Ascomycota</taxon>
        <taxon>Pezizomycotina</taxon>
        <taxon>Dothideomycetes</taxon>
        <taxon>Pleosporomycetidae</taxon>
        <taxon>Pleosporales</taxon>
        <taxon>Amniculicolaceae</taxon>
        <taxon>Amniculicola</taxon>
    </lineage>
</organism>
<dbReference type="Proteomes" id="UP000799779">
    <property type="component" value="Unassembled WGS sequence"/>
</dbReference>
<protein>
    <submittedName>
        <fullName evidence="2">Uncharacterized protein</fullName>
    </submittedName>
</protein>
<proteinExistence type="predicted"/>